<organism evidence="2 3">
    <name type="scientific">Empedobacter brevis NBRC 14943 = ATCC 43319</name>
    <dbReference type="NCBI Taxonomy" id="1218108"/>
    <lineage>
        <taxon>Bacteria</taxon>
        <taxon>Pseudomonadati</taxon>
        <taxon>Bacteroidota</taxon>
        <taxon>Flavobacteriia</taxon>
        <taxon>Flavobacteriales</taxon>
        <taxon>Weeksellaceae</taxon>
        <taxon>Empedobacter</taxon>
    </lineage>
</organism>
<protein>
    <submittedName>
        <fullName evidence="2">Uncharacterized protein</fullName>
    </submittedName>
</protein>
<dbReference type="RefSeq" id="WP_019973972.1">
    <property type="nucleotide sequence ID" value="NZ_BJXC01000002.1"/>
</dbReference>
<sequence>MILLSIINFLTNEKILPILISTVTTIIVFFLTLLTKNYIETKVLRSKLDTEHKFDQRKKIKEVLAKYKVHLLTACEDFNHRMWNFSNKHQEKWLEVNVDYLNKHYYFDSFVYRHLAIFAWTKKIQKEMIFLDTTIAGKADLEFVKFLNVFSRMFCDLTFIEGLNANGNKTDDHFFRNEFDLFADSLITETGVKSFSEYLDDINNIAPKINRLFLFFDSLSPNEERKRWDRLHFFHLTILMFLNNYGYDFQITNNEKLEQVLTSPKKSSYLDNYFLFLKEYHLTDNKQIKILKKIAKKVKKKGPLTTYWKNNNLKEKLKILASKLFTITKS</sequence>
<gene>
    <name evidence="2" type="ORF">EB1_05340</name>
</gene>
<name>A0A511ND47_9FLAO</name>
<dbReference type="OrthoDB" id="5190630at2"/>
<keyword evidence="1" id="KW-0812">Transmembrane</keyword>
<reference evidence="2 3" key="1">
    <citation type="submission" date="2019-07" db="EMBL/GenBank/DDBJ databases">
        <title>Whole genome shotgun sequence of Empedobacter brevis NBRC 14943.</title>
        <authorList>
            <person name="Hosoyama A."/>
            <person name="Uohara A."/>
            <person name="Ohji S."/>
            <person name="Ichikawa N."/>
        </authorList>
    </citation>
    <scope>NUCLEOTIDE SEQUENCE [LARGE SCALE GENOMIC DNA]</scope>
    <source>
        <strain evidence="2 3">NBRC 14943</strain>
    </source>
</reference>
<evidence type="ECO:0000313" key="2">
    <source>
        <dbReference type="EMBL" id="GEM50744.1"/>
    </source>
</evidence>
<dbReference type="GeneID" id="84648740"/>
<accession>A0A511ND47</accession>
<dbReference type="AlphaFoldDB" id="A0A511ND47"/>
<keyword evidence="1" id="KW-1133">Transmembrane helix</keyword>
<comment type="caution">
    <text evidence="2">The sequence shown here is derived from an EMBL/GenBank/DDBJ whole genome shotgun (WGS) entry which is preliminary data.</text>
</comment>
<dbReference type="Proteomes" id="UP000321245">
    <property type="component" value="Unassembled WGS sequence"/>
</dbReference>
<keyword evidence="1" id="KW-0472">Membrane</keyword>
<proteinExistence type="predicted"/>
<evidence type="ECO:0000256" key="1">
    <source>
        <dbReference type="SAM" id="Phobius"/>
    </source>
</evidence>
<keyword evidence="3" id="KW-1185">Reference proteome</keyword>
<dbReference type="EMBL" id="BJXC01000002">
    <property type="protein sequence ID" value="GEM50744.1"/>
    <property type="molecule type" value="Genomic_DNA"/>
</dbReference>
<feature type="transmembrane region" description="Helical" evidence="1">
    <location>
        <begin position="15"/>
        <end position="35"/>
    </location>
</feature>
<evidence type="ECO:0000313" key="3">
    <source>
        <dbReference type="Proteomes" id="UP000321245"/>
    </source>
</evidence>